<dbReference type="Proteomes" id="UP000721920">
    <property type="component" value="Unassembled WGS sequence"/>
</dbReference>
<comment type="cofactor">
    <cofactor evidence="1 9">
        <name>Mg(2+)</name>
        <dbReference type="ChEBI" id="CHEBI:18420"/>
    </cofactor>
</comment>
<evidence type="ECO:0000256" key="8">
    <source>
        <dbReference type="ARBA" id="ARBA00023118"/>
    </source>
</evidence>
<keyword evidence="7 9" id="KW-0460">Magnesium</keyword>
<dbReference type="NCBIfam" id="TIGR01573">
    <property type="entry name" value="cas2"/>
    <property type="match status" value="1"/>
</dbReference>
<dbReference type="GO" id="GO:0016787">
    <property type="term" value="F:hydrolase activity"/>
    <property type="evidence" value="ECO:0007669"/>
    <property type="project" value="UniProtKB-KW"/>
</dbReference>
<dbReference type="SUPFAM" id="SSF143430">
    <property type="entry name" value="TTP0101/SSO1404-like"/>
    <property type="match status" value="1"/>
</dbReference>
<evidence type="ECO:0000313" key="11">
    <source>
        <dbReference type="Proteomes" id="UP000721920"/>
    </source>
</evidence>
<dbReference type="GO" id="GO:0004521">
    <property type="term" value="F:RNA endonuclease activity"/>
    <property type="evidence" value="ECO:0007669"/>
    <property type="project" value="InterPro"/>
</dbReference>
<dbReference type="Pfam" id="PF09827">
    <property type="entry name" value="CRISPR_Cas2"/>
    <property type="match status" value="1"/>
</dbReference>
<evidence type="ECO:0000256" key="4">
    <source>
        <dbReference type="ARBA" id="ARBA00022723"/>
    </source>
</evidence>
<comment type="subunit">
    <text evidence="9">Homodimer, forms a heterotetramer with a Cas1 homodimer.</text>
</comment>
<dbReference type="HAMAP" id="MF_01471">
    <property type="entry name" value="Cas2"/>
    <property type="match status" value="1"/>
</dbReference>
<sequence length="101" mass="11791">MRLMIMFDLPMVSSEDRRNYRRFRKILISEGFFMMQFSVYVRVCANSKNAKAVEQRIAAITPEKGLVQSVMLTEKQYQAMHFIAGEPNHDIINSAERTIMI</sequence>
<dbReference type="EMBL" id="DYXN01000033">
    <property type="protein sequence ID" value="HJE86450.1"/>
    <property type="molecule type" value="Genomic_DNA"/>
</dbReference>
<organism evidence="10 11">
    <name type="scientific">Levilactobacillus hammesii</name>
    <dbReference type="NCBI Taxonomy" id="267633"/>
    <lineage>
        <taxon>Bacteria</taxon>
        <taxon>Bacillati</taxon>
        <taxon>Bacillota</taxon>
        <taxon>Bacilli</taxon>
        <taxon>Lactobacillales</taxon>
        <taxon>Lactobacillaceae</taxon>
        <taxon>Levilactobacillus</taxon>
    </lineage>
</organism>
<proteinExistence type="inferred from homology"/>
<evidence type="ECO:0000256" key="5">
    <source>
        <dbReference type="ARBA" id="ARBA00022759"/>
    </source>
</evidence>
<dbReference type="AlphaFoldDB" id="A0A921F1N0"/>
<keyword evidence="3 9" id="KW-0540">Nuclease</keyword>
<keyword evidence="4 9" id="KW-0479">Metal-binding</keyword>
<comment type="similarity">
    <text evidence="2 9">Belongs to the CRISPR-associated endoribonuclease Cas2 protein family.</text>
</comment>
<evidence type="ECO:0000256" key="3">
    <source>
        <dbReference type="ARBA" id="ARBA00022722"/>
    </source>
</evidence>
<dbReference type="GO" id="GO:0046872">
    <property type="term" value="F:metal ion binding"/>
    <property type="evidence" value="ECO:0007669"/>
    <property type="project" value="UniProtKB-UniRule"/>
</dbReference>
<evidence type="ECO:0000313" key="10">
    <source>
        <dbReference type="EMBL" id="HJE86450.1"/>
    </source>
</evidence>
<name>A0A921F1N0_9LACO</name>
<reference evidence="10" key="2">
    <citation type="submission" date="2021-09" db="EMBL/GenBank/DDBJ databases">
        <authorList>
            <person name="Gilroy R."/>
        </authorList>
    </citation>
    <scope>NUCLEOTIDE SEQUENCE</scope>
    <source>
        <strain evidence="10">CHK173-2145</strain>
    </source>
</reference>
<dbReference type="InterPro" id="IPR021127">
    <property type="entry name" value="CRISPR_associated_Cas2"/>
</dbReference>
<comment type="function">
    <text evidence="9">CRISPR (clustered regularly interspaced short palindromic repeat), is an adaptive immune system that provides protection against mobile genetic elements (viruses, transposable elements and conjugative plasmids). CRISPR clusters contain sequences complementary to antecedent mobile elements and target invading nucleic acids. CRISPR clusters are transcribed and processed into CRISPR RNA (crRNA). Functions as a ssRNA-specific endoribonuclease. Involved in the integration of spacer DNA into the CRISPR cassette.</text>
</comment>
<evidence type="ECO:0000256" key="1">
    <source>
        <dbReference type="ARBA" id="ARBA00001946"/>
    </source>
</evidence>
<accession>A0A921F1N0</accession>
<keyword evidence="6 9" id="KW-0378">Hydrolase</keyword>
<evidence type="ECO:0000256" key="6">
    <source>
        <dbReference type="ARBA" id="ARBA00022801"/>
    </source>
</evidence>
<reference evidence="10" key="1">
    <citation type="journal article" date="2021" name="PeerJ">
        <title>Extensive microbial diversity within the chicken gut microbiome revealed by metagenomics and culture.</title>
        <authorList>
            <person name="Gilroy R."/>
            <person name="Ravi A."/>
            <person name="Getino M."/>
            <person name="Pursley I."/>
            <person name="Horton D.L."/>
            <person name="Alikhan N.F."/>
            <person name="Baker D."/>
            <person name="Gharbi K."/>
            <person name="Hall N."/>
            <person name="Watson M."/>
            <person name="Adriaenssens E.M."/>
            <person name="Foster-Nyarko E."/>
            <person name="Jarju S."/>
            <person name="Secka A."/>
            <person name="Antonio M."/>
            <person name="Oren A."/>
            <person name="Chaudhuri R.R."/>
            <person name="La Ragione R."/>
            <person name="Hildebrand F."/>
            <person name="Pallen M.J."/>
        </authorList>
    </citation>
    <scope>NUCLEOTIDE SEQUENCE</scope>
    <source>
        <strain evidence="10">CHK173-2145</strain>
    </source>
</reference>
<dbReference type="GO" id="GO:0051607">
    <property type="term" value="P:defense response to virus"/>
    <property type="evidence" value="ECO:0007669"/>
    <property type="project" value="UniProtKB-UniRule"/>
</dbReference>
<dbReference type="EC" id="3.1.-.-" evidence="9"/>
<feature type="binding site" evidence="9">
    <location>
        <position position="8"/>
    </location>
    <ligand>
        <name>Mg(2+)</name>
        <dbReference type="ChEBI" id="CHEBI:18420"/>
        <note>catalytic</note>
    </ligand>
</feature>
<dbReference type="InterPro" id="IPR019199">
    <property type="entry name" value="Virulence_VapD/CRISPR_Cas2"/>
</dbReference>
<dbReference type="GO" id="GO:0043571">
    <property type="term" value="P:maintenance of CRISPR repeat elements"/>
    <property type="evidence" value="ECO:0007669"/>
    <property type="project" value="UniProtKB-UniRule"/>
</dbReference>
<evidence type="ECO:0000256" key="7">
    <source>
        <dbReference type="ARBA" id="ARBA00022842"/>
    </source>
</evidence>
<evidence type="ECO:0000256" key="2">
    <source>
        <dbReference type="ARBA" id="ARBA00009959"/>
    </source>
</evidence>
<keyword evidence="8 9" id="KW-0051">Antiviral defense</keyword>
<comment type="caution">
    <text evidence="10">The sequence shown here is derived from an EMBL/GenBank/DDBJ whole genome shotgun (WGS) entry which is preliminary data.</text>
</comment>
<gene>
    <name evidence="9 10" type="primary">cas2</name>
    <name evidence="10" type="ORF">K8U88_02585</name>
</gene>
<dbReference type="Gene3D" id="3.30.70.240">
    <property type="match status" value="1"/>
</dbReference>
<keyword evidence="5 9" id="KW-0255">Endonuclease</keyword>
<evidence type="ECO:0000256" key="9">
    <source>
        <dbReference type="HAMAP-Rule" id="MF_01471"/>
    </source>
</evidence>
<protein>
    <recommendedName>
        <fullName evidence="9">CRISPR-associated endoribonuclease Cas2</fullName>
        <ecNumber evidence="9">3.1.-.-</ecNumber>
    </recommendedName>
</protein>